<keyword evidence="1" id="KW-1003">Cell membrane</keyword>
<feature type="transmembrane region" description="Helical" evidence="5">
    <location>
        <begin position="169"/>
        <end position="191"/>
    </location>
</feature>
<evidence type="ECO:0000256" key="5">
    <source>
        <dbReference type="SAM" id="Phobius"/>
    </source>
</evidence>
<keyword evidence="3 5" id="KW-1133">Transmembrane helix</keyword>
<evidence type="ECO:0000256" key="1">
    <source>
        <dbReference type="ARBA" id="ARBA00022475"/>
    </source>
</evidence>
<dbReference type="HOGENOM" id="CLU_096410_2_0_9"/>
<evidence type="ECO:0000256" key="3">
    <source>
        <dbReference type="ARBA" id="ARBA00022989"/>
    </source>
</evidence>
<feature type="transmembrane region" description="Helical" evidence="5">
    <location>
        <begin position="6"/>
        <end position="23"/>
    </location>
</feature>
<dbReference type="AlphaFoldDB" id="C4GDY3"/>
<name>C4GDY3_9FIRM</name>
<dbReference type="EMBL" id="ACIP02000007">
    <property type="protein sequence ID" value="EEP27612.1"/>
    <property type="molecule type" value="Genomic_DNA"/>
</dbReference>
<dbReference type="Pfam" id="PF02659">
    <property type="entry name" value="Mntp"/>
    <property type="match status" value="1"/>
</dbReference>
<keyword evidence="4 5" id="KW-0472">Membrane</keyword>
<proteinExistence type="predicted"/>
<dbReference type="STRING" id="626523.GCWU000342_02309"/>
<comment type="caution">
    <text evidence="6">The sequence shown here is derived from an EMBL/GenBank/DDBJ whole genome shotgun (WGS) entry which is preliminary data.</text>
</comment>
<accession>C4GDY3</accession>
<keyword evidence="2 5" id="KW-0812">Transmembrane</keyword>
<evidence type="ECO:0000256" key="2">
    <source>
        <dbReference type="ARBA" id="ARBA00022692"/>
    </source>
</evidence>
<sequence>MSLLEIVLIVAGISLDIFAALEIEGAMLAKINRKTLFYVTGLVVLMQQIFFFFGYLVSNTIVHTQTWHLKSDRWGAWTAVIIFAFLGLRLLIKAVRRELVHESRREIRVQQYAKIIAVASIYTILAGLACGFLGIHTLTVFVVILISSVLAAVLGIFVGYRFGYEGKTLVYAAGGILLWIAGLEILLRSILHLIHF</sequence>
<dbReference type="eggNOG" id="COG1971">
    <property type="taxonomic scope" value="Bacteria"/>
</dbReference>
<feature type="transmembrane region" description="Helical" evidence="5">
    <location>
        <begin position="112"/>
        <end position="135"/>
    </location>
</feature>
<gene>
    <name evidence="6" type="ORF">GCWU000342_02309</name>
</gene>
<dbReference type="PANTHER" id="PTHR35529">
    <property type="entry name" value="MANGANESE EFFLUX PUMP MNTP-RELATED"/>
    <property type="match status" value="1"/>
</dbReference>
<protein>
    <recommendedName>
        <fullName evidence="8">Manganese efflux pump MntP</fullName>
    </recommendedName>
</protein>
<feature type="transmembrane region" description="Helical" evidence="5">
    <location>
        <begin position="74"/>
        <end position="92"/>
    </location>
</feature>
<feature type="transmembrane region" description="Helical" evidence="5">
    <location>
        <begin position="141"/>
        <end position="162"/>
    </location>
</feature>
<organism evidence="6 7">
    <name type="scientific">Shuttleworthella satelles DSM 14600</name>
    <dbReference type="NCBI Taxonomy" id="626523"/>
    <lineage>
        <taxon>Bacteria</taxon>
        <taxon>Bacillati</taxon>
        <taxon>Bacillota</taxon>
        <taxon>Clostridia</taxon>
        <taxon>Lachnospirales</taxon>
        <taxon>Lachnospiraceae</taxon>
        <taxon>Shuttleworthella</taxon>
    </lineage>
</organism>
<evidence type="ECO:0000313" key="7">
    <source>
        <dbReference type="Proteomes" id="UP000003494"/>
    </source>
</evidence>
<reference evidence="6" key="1">
    <citation type="submission" date="2009-04" db="EMBL/GenBank/DDBJ databases">
        <authorList>
            <person name="Weinstock G."/>
            <person name="Sodergren E."/>
            <person name="Clifton S."/>
            <person name="Fulton L."/>
            <person name="Fulton B."/>
            <person name="Courtney L."/>
            <person name="Fronick C."/>
            <person name="Harrison M."/>
            <person name="Strong C."/>
            <person name="Farmer C."/>
            <person name="Delahaunty K."/>
            <person name="Markovic C."/>
            <person name="Hall O."/>
            <person name="Minx P."/>
            <person name="Tomlinson C."/>
            <person name="Mitreva M."/>
            <person name="Nelson J."/>
            <person name="Hou S."/>
            <person name="Wollam A."/>
            <person name="Pepin K.H."/>
            <person name="Johnson M."/>
            <person name="Bhonagiri V."/>
            <person name="Nash W.E."/>
            <person name="Warren W."/>
            <person name="Chinwalla A."/>
            <person name="Mardis E.R."/>
            <person name="Wilson R.K."/>
        </authorList>
    </citation>
    <scope>NUCLEOTIDE SEQUENCE [LARGE SCALE GENOMIC DNA]</scope>
    <source>
        <strain evidence="6">DSM 14600</strain>
    </source>
</reference>
<dbReference type="InterPro" id="IPR003810">
    <property type="entry name" value="Mntp/YtaF"/>
</dbReference>
<keyword evidence="7" id="KW-1185">Reference proteome</keyword>
<feature type="transmembrane region" description="Helical" evidence="5">
    <location>
        <begin position="35"/>
        <end position="54"/>
    </location>
</feature>
<dbReference type="PANTHER" id="PTHR35529:SF1">
    <property type="entry name" value="MANGANESE EFFLUX PUMP MNTP-RELATED"/>
    <property type="match status" value="1"/>
</dbReference>
<evidence type="ECO:0000256" key="4">
    <source>
        <dbReference type="ARBA" id="ARBA00023136"/>
    </source>
</evidence>
<evidence type="ECO:0008006" key="8">
    <source>
        <dbReference type="Google" id="ProtNLM"/>
    </source>
</evidence>
<dbReference type="Proteomes" id="UP000003494">
    <property type="component" value="Unassembled WGS sequence"/>
</dbReference>
<dbReference type="RefSeq" id="WP_006907284.1">
    <property type="nucleotide sequence ID" value="NZ_GG665867.1"/>
</dbReference>
<evidence type="ECO:0000313" key="6">
    <source>
        <dbReference type="EMBL" id="EEP27612.1"/>
    </source>
</evidence>